<evidence type="ECO:0000313" key="3">
    <source>
        <dbReference type="EMBL" id="PRZ15641.1"/>
    </source>
</evidence>
<gene>
    <name evidence="3" type="ORF">BCL67_108101</name>
</gene>
<reference evidence="3 4" key="1">
    <citation type="submission" date="2018-03" db="EMBL/GenBank/DDBJ databases">
        <title>Comparative analysis of microorganisms from saline springs in Andes Mountain Range, Colombia.</title>
        <authorList>
            <person name="Rubin E."/>
        </authorList>
    </citation>
    <scope>NUCLEOTIDE SEQUENCE [LARGE SCALE GENOMIC DNA]</scope>
    <source>
        <strain evidence="3 4">CG 35</strain>
    </source>
</reference>
<keyword evidence="4" id="KW-1185">Reference proteome</keyword>
<protein>
    <submittedName>
        <fullName evidence="3">Uncharacterized protein</fullName>
    </submittedName>
</protein>
<feature type="transmembrane region" description="Helical" evidence="2">
    <location>
        <begin position="6"/>
        <end position="28"/>
    </location>
</feature>
<organism evidence="3 4">
    <name type="scientific">Nesterenkonia sandarakina</name>
    <dbReference type="NCBI Taxonomy" id="272918"/>
    <lineage>
        <taxon>Bacteria</taxon>
        <taxon>Bacillati</taxon>
        <taxon>Actinomycetota</taxon>
        <taxon>Actinomycetes</taxon>
        <taxon>Micrococcales</taxon>
        <taxon>Micrococcaceae</taxon>
        <taxon>Nesterenkonia</taxon>
    </lineage>
</organism>
<comment type="caution">
    <text evidence="3">The sequence shown here is derived from an EMBL/GenBank/DDBJ whole genome shotgun (WGS) entry which is preliminary data.</text>
</comment>
<feature type="compositionally biased region" description="Basic and acidic residues" evidence="1">
    <location>
        <begin position="60"/>
        <end position="69"/>
    </location>
</feature>
<keyword evidence="2" id="KW-1133">Transmembrane helix</keyword>
<evidence type="ECO:0000256" key="2">
    <source>
        <dbReference type="SAM" id="Phobius"/>
    </source>
</evidence>
<dbReference type="Proteomes" id="UP000238217">
    <property type="component" value="Unassembled WGS sequence"/>
</dbReference>
<proteinExistence type="predicted"/>
<evidence type="ECO:0000313" key="4">
    <source>
        <dbReference type="Proteomes" id="UP000238217"/>
    </source>
</evidence>
<keyword evidence="2" id="KW-0472">Membrane</keyword>
<feature type="region of interest" description="Disordered" evidence="1">
    <location>
        <begin position="57"/>
        <end position="122"/>
    </location>
</feature>
<accession>A0A2T0YKB2</accession>
<sequence length="122" mass="13433">MDHVVGWLFLGFWVVLGVAIVVRLVLALRRRRRGSSLRDSVLRPVLAAGTAGVLPTLDTRTTEHLEHAHGGAGHHVGTSLVEPWPGEPEELSESGETRQPEKSQPGQPRDRPQDRPEDQSPE</sequence>
<feature type="compositionally biased region" description="Basic and acidic residues" evidence="1">
    <location>
        <begin position="108"/>
        <end position="122"/>
    </location>
</feature>
<keyword evidence="2" id="KW-0812">Transmembrane</keyword>
<dbReference type="EMBL" id="PVTY01000008">
    <property type="protein sequence ID" value="PRZ15641.1"/>
    <property type="molecule type" value="Genomic_DNA"/>
</dbReference>
<evidence type="ECO:0000256" key="1">
    <source>
        <dbReference type="SAM" id="MobiDB-lite"/>
    </source>
</evidence>
<dbReference type="AlphaFoldDB" id="A0A2T0YKB2"/>
<name>A0A2T0YKB2_9MICC</name>
<dbReference type="RefSeq" id="WP_146131111.1">
    <property type="nucleotide sequence ID" value="NZ_PVTY01000008.1"/>
</dbReference>